<sequence>MPMRKRGPRIGPDAPDPGALLDGASSLDDVIVGCREQGVTVIGLAAGPGQALGIHLGARVRDEYRRRIREAGLRLITVTAPTDLLAERPDEGVAADIADYLDLAADVGAESLTLTLTHAQTIPRGAGEPGDERAVRRLRALADHAAALDVAAVLQNAPAVPGIAQVIDLIDLLHRRLGQPNEERSPAPAAAPPAGHDRVAGDPAAGGADGRERTGSLRHPRSGQPRDGDPGTGDPGRPVVIGAAWDVAMSTAAGENLATGWARARGLLLRSHGHVVVPDAATAHALHRAVPASAPVPVLVTEHTRTAARAADRTG</sequence>
<keyword evidence="5" id="KW-1185">Reference proteome</keyword>
<evidence type="ECO:0000313" key="4">
    <source>
        <dbReference type="EMBL" id="OMH23843.1"/>
    </source>
</evidence>
<dbReference type="InterPro" id="IPR013022">
    <property type="entry name" value="Xyl_isomerase-like_TIM-brl"/>
</dbReference>
<comment type="caution">
    <text evidence="4">The sequence shown here is derived from an EMBL/GenBank/DDBJ whole genome shotgun (WGS) entry which is preliminary data.</text>
</comment>
<keyword evidence="1" id="KW-0119">Carbohydrate metabolism</keyword>
<evidence type="ECO:0000256" key="1">
    <source>
        <dbReference type="ARBA" id="ARBA00023277"/>
    </source>
</evidence>
<feature type="domain" description="Xylose isomerase-like TIM barrel" evidence="3">
    <location>
        <begin position="35"/>
        <end position="171"/>
    </location>
</feature>
<evidence type="ECO:0000313" key="5">
    <source>
        <dbReference type="Proteomes" id="UP000187085"/>
    </source>
</evidence>
<evidence type="ECO:0000256" key="2">
    <source>
        <dbReference type="SAM" id="MobiDB-lite"/>
    </source>
</evidence>
<dbReference type="AlphaFoldDB" id="A0A1R1L8K2"/>
<proteinExistence type="predicted"/>
<dbReference type="EMBL" id="MRDE01000068">
    <property type="protein sequence ID" value="OMH23843.1"/>
    <property type="molecule type" value="Genomic_DNA"/>
</dbReference>
<dbReference type="InterPro" id="IPR036237">
    <property type="entry name" value="Xyl_isomerase-like_sf"/>
</dbReference>
<dbReference type="Proteomes" id="UP000187085">
    <property type="component" value="Unassembled WGS sequence"/>
</dbReference>
<dbReference type="STRING" id="554083.BKD30_10750"/>
<protein>
    <recommendedName>
        <fullName evidence="3">Xylose isomerase-like TIM barrel domain-containing protein</fullName>
    </recommendedName>
</protein>
<evidence type="ECO:0000259" key="3">
    <source>
        <dbReference type="Pfam" id="PF01261"/>
    </source>
</evidence>
<dbReference type="Gene3D" id="3.20.20.150">
    <property type="entry name" value="Divalent-metal-dependent TIM barrel enzymes"/>
    <property type="match status" value="1"/>
</dbReference>
<reference evidence="4 5" key="1">
    <citation type="submission" date="2016-12" db="EMBL/GenBank/DDBJ databases">
        <title>Draft genome of Tersicoccus phoenicis 1P05MA.</title>
        <authorList>
            <person name="Nakajima Y."/>
            <person name="Yoshizawa S."/>
            <person name="Nakamura K."/>
            <person name="Ogura Y."/>
            <person name="Hayashi T."/>
            <person name="Kogure K."/>
        </authorList>
    </citation>
    <scope>NUCLEOTIDE SEQUENCE [LARGE SCALE GENOMIC DNA]</scope>
    <source>
        <strain evidence="4 5">1p05MA</strain>
    </source>
</reference>
<organism evidence="4 5">
    <name type="scientific">Tersicoccus phoenicis</name>
    <dbReference type="NCBI Taxonomy" id="554083"/>
    <lineage>
        <taxon>Bacteria</taxon>
        <taxon>Bacillati</taxon>
        <taxon>Actinomycetota</taxon>
        <taxon>Actinomycetes</taxon>
        <taxon>Micrococcales</taxon>
        <taxon>Micrococcaceae</taxon>
        <taxon>Tersicoccus</taxon>
    </lineage>
</organism>
<dbReference type="Pfam" id="PF01261">
    <property type="entry name" value="AP_endonuc_2"/>
    <property type="match status" value="1"/>
</dbReference>
<accession>A0A1R1L8K2</accession>
<feature type="region of interest" description="Disordered" evidence="2">
    <location>
        <begin position="180"/>
        <end position="238"/>
    </location>
</feature>
<name>A0A1R1L8K2_9MICC</name>
<dbReference type="SUPFAM" id="SSF51658">
    <property type="entry name" value="Xylose isomerase-like"/>
    <property type="match status" value="1"/>
</dbReference>
<gene>
    <name evidence="4" type="ORF">BKD30_10750</name>
</gene>